<sequence>MAPAPVTLYHIDPARNMKRFYRLDLQPDLFGNQCLIREWGRIGRPGQVRSIPYPTSDEAQVAFQKQRATKERRGYIT</sequence>
<dbReference type="KEGG" id="kbs:EPA93_03820"/>
<gene>
    <name evidence="2" type="ORF">EPA93_03820</name>
</gene>
<dbReference type="Gene3D" id="2.20.140.10">
    <property type="entry name" value="WGR domain"/>
    <property type="match status" value="1"/>
</dbReference>
<dbReference type="InterPro" id="IPR036930">
    <property type="entry name" value="WGR_dom_sf"/>
</dbReference>
<dbReference type="AlphaFoldDB" id="A0A4P6JJ79"/>
<dbReference type="RefSeq" id="WP_129885766.1">
    <property type="nucleotide sequence ID" value="NZ_CP035758.1"/>
</dbReference>
<dbReference type="SMART" id="SM00773">
    <property type="entry name" value="WGR"/>
    <property type="match status" value="1"/>
</dbReference>
<name>A0A4P6JJ79_KTERU</name>
<dbReference type="EMBL" id="CP035758">
    <property type="protein sequence ID" value="QBD75167.1"/>
    <property type="molecule type" value="Genomic_DNA"/>
</dbReference>
<dbReference type="CDD" id="cd07996">
    <property type="entry name" value="WGR_MMR_like"/>
    <property type="match status" value="1"/>
</dbReference>
<keyword evidence="3" id="KW-1185">Reference proteome</keyword>
<organism evidence="2 3">
    <name type="scientific">Ktedonosporobacter rubrisoli</name>
    <dbReference type="NCBI Taxonomy" id="2509675"/>
    <lineage>
        <taxon>Bacteria</taxon>
        <taxon>Bacillati</taxon>
        <taxon>Chloroflexota</taxon>
        <taxon>Ktedonobacteria</taxon>
        <taxon>Ktedonobacterales</taxon>
        <taxon>Ktedonosporobacteraceae</taxon>
        <taxon>Ktedonosporobacter</taxon>
    </lineage>
</organism>
<dbReference type="OrthoDB" id="5801306at2"/>
<dbReference type="Proteomes" id="UP000290365">
    <property type="component" value="Chromosome"/>
</dbReference>
<dbReference type="Pfam" id="PF05406">
    <property type="entry name" value="WGR"/>
    <property type="match status" value="1"/>
</dbReference>
<dbReference type="PROSITE" id="PS51977">
    <property type="entry name" value="WGR"/>
    <property type="match status" value="1"/>
</dbReference>
<proteinExistence type="predicted"/>
<reference evidence="2 3" key="1">
    <citation type="submission" date="2019-01" db="EMBL/GenBank/DDBJ databases">
        <title>Ktedonosporobacter rubrisoli SCAWS-G2.</title>
        <authorList>
            <person name="Huang Y."/>
            <person name="Yan B."/>
        </authorList>
    </citation>
    <scope>NUCLEOTIDE SEQUENCE [LARGE SCALE GENOMIC DNA]</scope>
    <source>
        <strain evidence="2 3">SCAWS-G2</strain>
    </source>
</reference>
<accession>A0A4P6JJ79</accession>
<dbReference type="InterPro" id="IPR008893">
    <property type="entry name" value="WGR_domain"/>
</dbReference>
<dbReference type="SUPFAM" id="SSF142921">
    <property type="entry name" value="WGR domain-like"/>
    <property type="match status" value="1"/>
</dbReference>
<dbReference type="InterPro" id="IPR049809">
    <property type="entry name" value="YehF/YfeS-like_WGR"/>
</dbReference>
<evidence type="ECO:0000259" key="1">
    <source>
        <dbReference type="PROSITE" id="PS51977"/>
    </source>
</evidence>
<evidence type="ECO:0000313" key="2">
    <source>
        <dbReference type="EMBL" id="QBD75167.1"/>
    </source>
</evidence>
<feature type="domain" description="WGR" evidence="1">
    <location>
        <begin position="1"/>
        <end position="77"/>
    </location>
</feature>
<evidence type="ECO:0000313" key="3">
    <source>
        <dbReference type="Proteomes" id="UP000290365"/>
    </source>
</evidence>
<protein>
    <submittedName>
        <fullName evidence="2">WGR domain-containing protein</fullName>
    </submittedName>
</protein>